<feature type="transmembrane region" description="Helical" evidence="1">
    <location>
        <begin position="7"/>
        <end position="28"/>
    </location>
</feature>
<evidence type="ECO:0000256" key="1">
    <source>
        <dbReference type="SAM" id="Phobius"/>
    </source>
</evidence>
<reference evidence="2" key="1">
    <citation type="submission" date="2014-09" db="EMBL/GenBank/DDBJ databases">
        <authorList>
            <person name="Magalhaes I.L.F."/>
            <person name="Oliveira U."/>
            <person name="Santos F.R."/>
            <person name="Vidigal T.H.D.A."/>
            <person name="Brescovit A.D."/>
            <person name="Santos A.J."/>
        </authorList>
    </citation>
    <scope>NUCLEOTIDE SEQUENCE</scope>
    <source>
        <tissue evidence="2">Shoot tissue taken approximately 20 cm above the soil surface</tissue>
    </source>
</reference>
<protein>
    <submittedName>
        <fullName evidence="2">Uncharacterized protein</fullName>
    </submittedName>
</protein>
<dbReference type="AlphaFoldDB" id="A0A0A8ZPE4"/>
<organism evidence="2">
    <name type="scientific">Arundo donax</name>
    <name type="common">Giant reed</name>
    <name type="synonym">Donax arundinaceus</name>
    <dbReference type="NCBI Taxonomy" id="35708"/>
    <lineage>
        <taxon>Eukaryota</taxon>
        <taxon>Viridiplantae</taxon>
        <taxon>Streptophyta</taxon>
        <taxon>Embryophyta</taxon>
        <taxon>Tracheophyta</taxon>
        <taxon>Spermatophyta</taxon>
        <taxon>Magnoliopsida</taxon>
        <taxon>Liliopsida</taxon>
        <taxon>Poales</taxon>
        <taxon>Poaceae</taxon>
        <taxon>PACMAD clade</taxon>
        <taxon>Arundinoideae</taxon>
        <taxon>Arundineae</taxon>
        <taxon>Arundo</taxon>
    </lineage>
</organism>
<name>A0A0A8ZPE4_ARUDO</name>
<accession>A0A0A8ZPE4</accession>
<reference evidence="2" key="2">
    <citation type="journal article" date="2015" name="Data Brief">
        <title>Shoot transcriptome of the giant reed, Arundo donax.</title>
        <authorList>
            <person name="Barrero R.A."/>
            <person name="Guerrero F.D."/>
            <person name="Moolhuijzen P."/>
            <person name="Goolsby J.A."/>
            <person name="Tidwell J."/>
            <person name="Bellgard S.E."/>
            <person name="Bellgard M.I."/>
        </authorList>
    </citation>
    <scope>NUCLEOTIDE SEQUENCE</scope>
    <source>
        <tissue evidence="2">Shoot tissue taken approximately 20 cm above the soil surface</tissue>
    </source>
</reference>
<keyword evidence="1" id="KW-0812">Transmembrane</keyword>
<dbReference type="EMBL" id="GBRH01257244">
    <property type="protein sequence ID" value="JAD40651.1"/>
    <property type="molecule type" value="Transcribed_RNA"/>
</dbReference>
<evidence type="ECO:0000313" key="2">
    <source>
        <dbReference type="EMBL" id="JAD40651.1"/>
    </source>
</evidence>
<keyword evidence="1" id="KW-0472">Membrane</keyword>
<proteinExistence type="predicted"/>
<sequence>MNVVINLLPIFLVYISAMLCLLCSTFLWGF</sequence>
<keyword evidence="1" id="KW-1133">Transmembrane helix</keyword>